<dbReference type="Proteomes" id="UP000885779">
    <property type="component" value="Unassembled WGS sequence"/>
</dbReference>
<name>A0A7V4U5T0_CALAY</name>
<protein>
    <recommendedName>
        <fullName evidence="3">Sulfate permease</fullName>
    </recommendedName>
</protein>
<dbReference type="PANTHER" id="PTHR31970">
    <property type="match status" value="1"/>
</dbReference>
<dbReference type="Pfam" id="PF16983">
    <property type="entry name" value="MFS_MOT1"/>
    <property type="match status" value="1"/>
</dbReference>
<feature type="transmembrane region" description="Helical" evidence="1">
    <location>
        <begin position="101"/>
        <end position="122"/>
    </location>
</feature>
<feature type="transmembrane region" description="Helical" evidence="1">
    <location>
        <begin position="158"/>
        <end position="184"/>
    </location>
</feature>
<keyword evidence="1" id="KW-1133">Transmembrane helix</keyword>
<proteinExistence type="predicted"/>
<organism evidence="2">
    <name type="scientific">Caldithrix abyssi</name>
    <dbReference type="NCBI Taxonomy" id="187145"/>
    <lineage>
        <taxon>Bacteria</taxon>
        <taxon>Pseudomonadati</taxon>
        <taxon>Calditrichota</taxon>
        <taxon>Calditrichia</taxon>
        <taxon>Calditrichales</taxon>
        <taxon>Calditrichaceae</taxon>
        <taxon>Caldithrix</taxon>
    </lineage>
</organism>
<sequence>MAFLDKKIRLPLSRRSARVKDTRLSNQFGKSEWSGALGDLGTMLPLAYALIVFNGFSPERLFLLWGTVYLITGWYFKVPVSVQPLKVMSVVAIAQGVSVEMLAGTAVFYGLLLLALSLTGAIGWLQKWFTPTLVKGIQLGIGLILARKAVDLVVSKGFILNAPGGTTPINLLLMGGLVLILFLFRFRKKIPISIVLVSGGILLTFSLGFRVPQMAGENLISPALPQPAFFLDALVLLIIPQLPLTLGNAVYAASDACHSLWGAQAARVTPKKLGVSIGLGDVGIGLLG</sequence>
<gene>
    <name evidence="2" type="ORF">ENK44_17030</name>
</gene>
<reference evidence="2" key="1">
    <citation type="journal article" date="2020" name="mSystems">
        <title>Genome- and Community-Level Interaction Insights into Carbon Utilization and Element Cycling Functions of Hydrothermarchaeota in Hydrothermal Sediment.</title>
        <authorList>
            <person name="Zhou Z."/>
            <person name="Liu Y."/>
            <person name="Xu W."/>
            <person name="Pan J."/>
            <person name="Luo Z.H."/>
            <person name="Li M."/>
        </authorList>
    </citation>
    <scope>NUCLEOTIDE SEQUENCE [LARGE SCALE GENOMIC DNA]</scope>
    <source>
        <strain evidence="2">HyVt-577</strain>
    </source>
</reference>
<dbReference type="GO" id="GO:0015098">
    <property type="term" value="F:molybdate ion transmembrane transporter activity"/>
    <property type="evidence" value="ECO:0007669"/>
    <property type="project" value="InterPro"/>
</dbReference>
<feature type="transmembrane region" description="Helical" evidence="1">
    <location>
        <begin position="33"/>
        <end position="56"/>
    </location>
</feature>
<feature type="transmembrane region" description="Helical" evidence="1">
    <location>
        <begin position="190"/>
        <end position="209"/>
    </location>
</feature>
<evidence type="ECO:0008006" key="3">
    <source>
        <dbReference type="Google" id="ProtNLM"/>
    </source>
</evidence>
<accession>A0A7V4U5T0</accession>
<comment type="caution">
    <text evidence="2">The sequence shown here is derived from an EMBL/GenBank/DDBJ whole genome shotgun (WGS) entry which is preliminary data.</text>
</comment>
<dbReference type="PANTHER" id="PTHR31970:SF9">
    <property type="entry name" value="MOLYBDATE TRANSPORTER 2"/>
    <property type="match status" value="1"/>
</dbReference>
<dbReference type="AlphaFoldDB" id="A0A7V4U5T0"/>
<feature type="transmembrane region" description="Helical" evidence="1">
    <location>
        <begin position="62"/>
        <end position="80"/>
    </location>
</feature>
<dbReference type="InterPro" id="IPR031563">
    <property type="entry name" value="MOT1/MOT2"/>
</dbReference>
<evidence type="ECO:0000313" key="2">
    <source>
        <dbReference type="EMBL" id="HGY57414.1"/>
    </source>
</evidence>
<feature type="non-terminal residue" evidence="2">
    <location>
        <position position="288"/>
    </location>
</feature>
<dbReference type="EMBL" id="DRQG01000158">
    <property type="protein sequence ID" value="HGY57414.1"/>
    <property type="molecule type" value="Genomic_DNA"/>
</dbReference>
<keyword evidence="1" id="KW-0472">Membrane</keyword>
<keyword evidence="1" id="KW-0812">Transmembrane</keyword>
<evidence type="ECO:0000256" key="1">
    <source>
        <dbReference type="SAM" id="Phobius"/>
    </source>
</evidence>